<evidence type="ECO:0000313" key="2">
    <source>
        <dbReference type="EMBL" id="MFC4131152.1"/>
    </source>
</evidence>
<organism evidence="2 3">
    <name type="scientific">Hamadaea flava</name>
    <dbReference type="NCBI Taxonomy" id="1742688"/>
    <lineage>
        <taxon>Bacteria</taxon>
        <taxon>Bacillati</taxon>
        <taxon>Actinomycetota</taxon>
        <taxon>Actinomycetes</taxon>
        <taxon>Micromonosporales</taxon>
        <taxon>Micromonosporaceae</taxon>
        <taxon>Hamadaea</taxon>
    </lineage>
</organism>
<dbReference type="RefSeq" id="WP_253754410.1">
    <property type="nucleotide sequence ID" value="NZ_JAMZDZ010000001.1"/>
</dbReference>
<reference evidence="3" key="1">
    <citation type="journal article" date="2019" name="Int. J. Syst. Evol. Microbiol.">
        <title>The Global Catalogue of Microorganisms (GCM) 10K type strain sequencing project: providing services to taxonomists for standard genome sequencing and annotation.</title>
        <authorList>
            <consortium name="The Broad Institute Genomics Platform"/>
            <consortium name="The Broad Institute Genome Sequencing Center for Infectious Disease"/>
            <person name="Wu L."/>
            <person name="Ma J."/>
        </authorList>
    </citation>
    <scope>NUCLEOTIDE SEQUENCE [LARGE SCALE GENOMIC DNA]</scope>
    <source>
        <strain evidence="3">CGMCC 4.7289</strain>
    </source>
</reference>
<feature type="compositionally biased region" description="Basic and acidic residues" evidence="1">
    <location>
        <begin position="83"/>
        <end position="100"/>
    </location>
</feature>
<proteinExistence type="predicted"/>
<evidence type="ECO:0000313" key="3">
    <source>
        <dbReference type="Proteomes" id="UP001595816"/>
    </source>
</evidence>
<sequence length="136" mass="14978">MLDVSSSTIPRLRPGFVRDLTADMLVIPHHPHAILHVGDGRGTLVLRQQAVAAVRLPSSWAHLDTTILAVLPQPPREPALRVWQDHPGDDTRLPDIDQRARGSSPADRFLQSLDAGVALVAEIDVRATTRTRRSPR</sequence>
<accession>A0ABV8LJL8</accession>
<dbReference type="Proteomes" id="UP001595816">
    <property type="component" value="Unassembled WGS sequence"/>
</dbReference>
<dbReference type="EMBL" id="JBHSAY010000006">
    <property type="protein sequence ID" value="MFC4131152.1"/>
    <property type="molecule type" value="Genomic_DNA"/>
</dbReference>
<name>A0ABV8LJL8_9ACTN</name>
<feature type="region of interest" description="Disordered" evidence="1">
    <location>
        <begin position="82"/>
        <end position="106"/>
    </location>
</feature>
<protein>
    <submittedName>
        <fullName evidence="2">Uncharacterized protein</fullName>
    </submittedName>
</protein>
<gene>
    <name evidence="2" type="ORF">ACFOZ4_11110</name>
</gene>
<evidence type="ECO:0000256" key="1">
    <source>
        <dbReference type="SAM" id="MobiDB-lite"/>
    </source>
</evidence>
<comment type="caution">
    <text evidence="2">The sequence shown here is derived from an EMBL/GenBank/DDBJ whole genome shotgun (WGS) entry which is preliminary data.</text>
</comment>
<keyword evidence="3" id="KW-1185">Reference proteome</keyword>